<reference evidence="4 5" key="2">
    <citation type="submission" date="2013-11" db="EMBL/GenBank/DDBJ databases">
        <title>The Genome Sequence of Phytophthora parasitica INRA-310.</title>
        <authorList>
            <consortium name="The Broad Institute Genomics Platform"/>
            <person name="Russ C."/>
            <person name="Tyler B."/>
            <person name="Panabieres F."/>
            <person name="Shan W."/>
            <person name="Tripathy S."/>
            <person name="Grunwald N."/>
            <person name="Machado M."/>
            <person name="Johnson C.S."/>
            <person name="Arredondo F."/>
            <person name="Hong C."/>
            <person name="Coffey M."/>
            <person name="Young S.K."/>
            <person name="Zeng Q."/>
            <person name="Gargeya S."/>
            <person name="Fitzgerald M."/>
            <person name="Abouelleil A."/>
            <person name="Alvarado L."/>
            <person name="Chapman S.B."/>
            <person name="Gainer-Dewar J."/>
            <person name="Goldberg J."/>
            <person name="Griggs A."/>
            <person name="Gujja S."/>
            <person name="Hansen M."/>
            <person name="Howarth C."/>
            <person name="Imamovic A."/>
            <person name="Ireland A."/>
            <person name="Larimer J."/>
            <person name="McCowan C."/>
            <person name="Murphy C."/>
            <person name="Pearson M."/>
            <person name="Poon T.W."/>
            <person name="Priest M."/>
            <person name="Roberts A."/>
            <person name="Saif S."/>
            <person name="Shea T."/>
            <person name="Sykes S."/>
            <person name="Wortman J."/>
            <person name="Nusbaum C."/>
            <person name="Birren B."/>
        </authorList>
    </citation>
    <scope>NUCLEOTIDE SEQUENCE [LARGE SCALE GENOMIC DNA]</scope>
    <source>
        <strain evidence="4 5">INRA-310</strain>
    </source>
</reference>
<accession>W2PAL6</accession>
<name>W2PAL6_PHYN3</name>
<sequence>TLVTPDGLIIHLFGPFPGRNHVIKMFAKSGLADQVRSDSRFVDYRIFGDCAYGRDDVMLSPFEGAKGY</sequence>
<reference evidence="5" key="1">
    <citation type="submission" date="2011-12" db="EMBL/GenBank/DDBJ databases">
        <authorList>
            <consortium name="The Broad Institute Genome Sequencing Platform"/>
            <person name="Russ C."/>
            <person name="Tyler B."/>
            <person name="Panabieres F."/>
            <person name="Shan W."/>
            <person name="Tripathy S."/>
            <person name="Grunwald N."/>
            <person name="Machado M."/>
            <person name="Young S.K."/>
            <person name="Zeng Q."/>
            <person name="Gargeya S."/>
            <person name="Fitzgerald M."/>
            <person name="Haas B."/>
            <person name="Abouelleil A."/>
            <person name="Alvarado L."/>
            <person name="Arachchi H.M."/>
            <person name="Berlin A."/>
            <person name="Chapman S.B."/>
            <person name="Gearin G."/>
            <person name="Goldberg J."/>
            <person name="Griggs A."/>
            <person name="Gujja S."/>
            <person name="Hansen M."/>
            <person name="Heiman D."/>
            <person name="Howarth C."/>
            <person name="Larimer J."/>
            <person name="Lui A."/>
            <person name="MacDonald P.J.P."/>
            <person name="McCowen C."/>
            <person name="Montmayeur A."/>
            <person name="Murphy C."/>
            <person name="Neiman D."/>
            <person name="Pearson M."/>
            <person name="Priest M."/>
            <person name="Roberts A."/>
            <person name="Saif S."/>
            <person name="Shea T."/>
            <person name="Sisk P."/>
            <person name="Stolte C."/>
            <person name="Sykes S."/>
            <person name="Wortman J."/>
            <person name="Nusbaum C."/>
            <person name="Birren B."/>
        </authorList>
    </citation>
    <scope>NUCLEOTIDE SEQUENCE [LARGE SCALE GENOMIC DNA]</scope>
    <source>
        <strain evidence="5">INRA-310</strain>
    </source>
</reference>
<evidence type="ECO:0000313" key="5">
    <source>
        <dbReference type="Proteomes" id="UP000018817"/>
    </source>
</evidence>
<evidence type="ECO:0000256" key="1">
    <source>
        <dbReference type="ARBA" id="ARBA00001968"/>
    </source>
</evidence>
<keyword evidence="2" id="KW-0479">Metal-binding</keyword>
<dbReference type="Pfam" id="PF13359">
    <property type="entry name" value="DDE_Tnp_4"/>
    <property type="match status" value="1"/>
</dbReference>
<dbReference type="AlphaFoldDB" id="W2PAL6"/>
<comment type="cofactor">
    <cofactor evidence="1">
        <name>a divalent metal cation</name>
        <dbReference type="ChEBI" id="CHEBI:60240"/>
    </cofactor>
</comment>
<dbReference type="Proteomes" id="UP000018817">
    <property type="component" value="Unassembled WGS sequence"/>
</dbReference>
<dbReference type="VEuPathDB" id="FungiDB:PPTG_20148"/>
<dbReference type="OrthoDB" id="95977at2759"/>
<evidence type="ECO:0000313" key="4">
    <source>
        <dbReference type="EMBL" id="ETM97710.1"/>
    </source>
</evidence>
<dbReference type="InterPro" id="IPR027806">
    <property type="entry name" value="HARBI1_dom"/>
</dbReference>
<feature type="non-terminal residue" evidence="4">
    <location>
        <position position="1"/>
    </location>
</feature>
<gene>
    <name evidence="4" type="ORF">PPTG_20148</name>
</gene>
<protein>
    <recommendedName>
        <fullName evidence="3">DDE Tnp4 domain-containing protein</fullName>
    </recommendedName>
</protein>
<dbReference type="STRING" id="761204.W2PAL6"/>
<dbReference type="GeneID" id="20188791"/>
<evidence type="ECO:0000256" key="2">
    <source>
        <dbReference type="ARBA" id="ARBA00022723"/>
    </source>
</evidence>
<feature type="domain" description="DDE Tnp4" evidence="3">
    <location>
        <begin position="2"/>
        <end position="63"/>
    </location>
</feature>
<dbReference type="EMBL" id="KI669851">
    <property type="protein sequence ID" value="ETM97710.1"/>
    <property type="molecule type" value="Genomic_DNA"/>
</dbReference>
<evidence type="ECO:0000259" key="3">
    <source>
        <dbReference type="Pfam" id="PF13359"/>
    </source>
</evidence>
<dbReference type="GO" id="GO:0046872">
    <property type="term" value="F:metal ion binding"/>
    <property type="evidence" value="ECO:0007669"/>
    <property type="project" value="UniProtKB-KW"/>
</dbReference>
<organism evidence="4 5">
    <name type="scientific">Phytophthora nicotianae (strain INRA-310)</name>
    <name type="common">Phytophthora parasitica</name>
    <dbReference type="NCBI Taxonomy" id="761204"/>
    <lineage>
        <taxon>Eukaryota</taxon>
        <taxon>Sar</taxon>
        <taxon>Stramenopiles</taxon>
        <taxon>Oomycota</taxon>
        <taxon>Peronosporomycetes</taxon>
        <taxon>Peronosporales</taxon>
        <taxon>Peronosporaceae</taxon>
        <taxon>Phytophthora</taxon>
    </lineage>
</organism>
<dbReference type="RefSeq" id="XP_008916992.1">
    <property type="nucleotide sequence ID" value="XM_008918744.1"/>
</dbReference>
<proteinExistence type="predicted"/>